<keyword evidence="2" id="KW-1185">Reference proteome</keyword>
<protein>
    <submittedName>
        <fullName evidence="1">Uncharacterized protein</fullName>
    </submittedName>
</protein>
<accession>A0ABQ2H1K5</accession>
<name>A0ABQ2H1K5_9PSED</name>
<evidence type="ECO:0000313" key="1">
    <source>
        <dbReference type="EMBL" id="GGM26181.1"/>
    </source>
</evidence>
<proteinExistence type="predicted"/>
<dbReference type="Proteomes" id="UP000616499">
    <property type="component" value="Unassembled WGS sequence"/>
</dbReference>
<dbReference type="RefSeq" id="WP_188868005.1">
    <property type="nucleotide sequence ID" value="NZ_BMNW01000011.1"/>
</dbReference>
<sequence>MTIDNDLDHWLKTLKDIKEKKRPRLNGSEYKALIEAIEDSRAEPALRQIAKQVIRDLAIHQGAAKNAYLRETELEENWMSNERPGIENPKLAYMNTRETNVGKKKLVRHRPM</sequence>
<organism evidence="1 2">
    <name type="scientific">Pseudomonas asuensis</name>
    <dbReference type="NCBI Taxonomy" id="1825787"/>
    <lineage>
        <taxon>Bacteria</taxon>
        <taxon>Pseudomonadati</taxon>
        <taxon>Pseudomonadota</taxon>
        <taxon>Gammaproteobacteria</taxon>
        <taxon>Pseudomonadales</taxon>
        <taxon>Pseudomonadaceae</taxon>
        <taxon>Pseudomonas</taxon>
    </lineage>
</organism>
<dbReference type="EMBL" id="BMNW01000011">
    <property type="protein sequence ID" value="GGM26181.1"/>
    <property type="molecule type" value="Genomic_DNA"/>
</dbReference>
<gene>
    <name evidence="1" type="ORF">GCM10009425_41120</name>
</gene>
<evidence type="ECO:0000313" key="2">
    <source>
        <dbReference type="Proteomes" id="UP000616499"/>
    </source>
</evidence>
<reference evidence="2" key="1">
    <citation type="journal article" date="2019" name="Int. J. Syst. Evol. Microbiol.">
        <title>The Global Catalogue of Microorganisms (GCM) 10K type strain sequencing project: providing services to taxonomists for standard genome sequencing and annotation.</title>
        <authorList>
            <consortium name="The Broad Institute Genomics Platform"/>
            <consortium name="The Broad Institute Genome Sequencing Center for Infectious Disease"/>
            <person name="Wu L."/>
            <person name="Ma J."/>
        </authorList>
    </citation>
    <scope>NUCLEOTIDE SEQUENCE [LARGE SCALE GENOMIC DNA]</scope>
    <source>
        <strain evidence="2">JCM 13501</strain>
    </source>
</reference>
<comment type="caution">
    <text evidence="1">The sequence shown here is derived from an EMBL/GenBank/DDBJ whole genome shotgun (WGS) entry which is preliminary data.</text>
</comment>